<sequence>MLEDLGLQQGLKVTGFPQKQDAPGFLVEPSRMRIARADVVIIAIMTAILARNANAERRRDREVERALDAGGIIIAVLRIDIAAGSVELRKLRIDEDRAAGRIGPDQRPLRAAQDLDARYIVKRAGGHDRRLEDAVRIGRDAIGDRRRARRETDAPDIGRLDQSPIGHAQRRGRELQIGKSRDRLFRESARGQCRCRDRQVLQVFGPALRGDYDFRQSVR</sequence>
<keyword evidence="3" id="KW-1185">Reference proteome</keyword>
<feature type="region of interest" description="Disordered" evidence="1">
    <location>
        <begin position="145"/>
        <end position="173"/>
    </location>
</feature>
<feature type="compositionally biased region" description="Basic and acidic residues" evidence="1">
    <location>
        <begin position="145"/>
        <end position="159"/>
    </location>
</feature>
<comment type="caution">
    <text evidence="2">The sequence shown here is derived from an EMBL/GenBank/DDBJ whole genome shotgun (WGS) entry which is preliminary data.</text>
</comment>
<evidence type="ECO:0000313" key="3">
    <source>
        <dbReference type="Proteomes" id="UP001169764"/>
    </source>
</evidence>
<dbReference type="Proteomes" id="UP001169764">
    <property type="component" value="Unassembled WGS sequence"/>
</dbReference>
<gene>
    <name evidence="2" type="ORF">Q4F19_10060</name>
</gene>
<evidence type="ECO:0000256" key="1">
    <source>
        <dbReference type="SAM" id="MobiDB-lite"/>
    </source>
</evidence>
<protein>
    <submittedName>
        <fullName evidence="2">Uncharacterized protein</fullName>
    </submittedName>
</protein>
<name>A0ABT8Y8R8_9SPHN</name>
<evidence type="ECO:0000313" key="2">
    <source>
        <dbReference type="EMBL" id="MDO6414723.1"/>
    </source>
</evidence>
<dbReference type="EMBL" id="JAUOTP010000004">
    <property type="protein sequence ID" value="MDO6414723.1"/>
    <property type="molecule type" value="Genomic_DNA"/>
</dbReference>
<organism evidence="2 3">
    <name type="scientific">Sphingomonas natans</name>
    <dbReference type="NCBI Taxonomy" id="3063330"/>
    <lineage>
        <taxon>Bacteria</taxon>
        <taxon>Pseudomonadati</taxon>
        <taxon>Pseudomonadota</taxon>
        <taxon>Alphaproteobacteria</taxon>
        <taxon>Sphingomonadales</taxon>
        <taxon>Sphingomonadaceae</taxon>
        <taxon>Sphingomonas</taxon>
    </lineage>
</organism>
<proteinExistence type="predicted"/>
<accession>A0ABT8Y8R8</accession>
<reference evidence="2" key="1">
    <citation type="submission" date="2023-07" db="EMBL/GenBank/DDBJ databases">
        <authorList>
            <person name="Kim M."/>
        </authorList>
    </citation>
    <scope>NUCLEOTIDE SEQUENCE</scope>
    <source>
        <strain evidence="2">BIUV-7</strain>
    </source>
</reference>